<comment type="caution">
    <text evidence="1">The sequence shown here is derived from an EMBL/GenBank/DDBJ whole genome shotgun (WGS) entry which is preliminary data.</text>
</comment>
<reference evidence="1 2" key="1">
    <citation type="submission" date="2018-12" db="EMBL/GenBank/DDBJ databases">
        <authorList>
            <person name="Kartti S."/>
            <person name="Manni A."/>
            <person name="Chemao El Fihri M.W."/>
            <person name="Laamarti M."/>
            <person name="Temsamani L."/>
            <person name="El Jamali J.E."/>
            <person name="Ouadghiri M."/>
            <person name="Ibrahimi A."/>
            <person name="Filati-Maltouf A."/>
        </authorList>
    </citation>
    <scope>NUCLEOTIDE SEQUENCE [LARGE SCALE GENOMIC DNA]</scope>
    <source>
        <strain evidence="1 2">MDMC339</strain>
    </source>
</reference>
<dbReference type="Proteomes" id="UP000271705">
    <property type="component" value="Unassembled WGS sequence"/>
</dbReference>
<name>A0A3S0HYS6_STEMA</name>
<evidence type="ECO:0000313" key="2">
    <source>
        <dbReference type="Proteomes" id="UP000271705"/>
    </source>
</evidence>
<accession>A0A3S0HYS6</accession>
<dbReference type="EMBL" id="RXLZ01000010">
    <property type="protein sequence ID" value="RTQ90893.1"/>
    <property type="molecule type" value="Genomic_DNA"/>
</dbReference>
<dbReference type="AlphaFoldDB" id="A0A3S0HYS6"/>
<evidence type="ECO:0008006" key="3">
    <source>
        <dbReference type="Google" id="ProtNLM"/>
    </source>
</evidence>
<dbReference type="NCBIfam" id="TIGR02681">
    <property type="entry name" value="phage_pRha"/>
    <property type="match status" value="1"/>
</dbReference>
<proteinExistence type="predicted"/>
<gene>
    <name evidence="1" type="ORF">EKL94_05120</name>
</gene>
<organism evidence="1 2">
    <name type="scientific">Stenotrophomonas maltophilia</name>
    <name type="common">Pseudomonas maltophilia</name>
    <name type="synonym">Xanthomonas maltophilia</name>
    <dbReference type="NCBI Taxonomy" id="40324"/>
    <lineage>
        <taxon>Bacteria</taxon>
        <taxon>Pseudomonadati</taxon>
        <taxon>Pseudomonadota</taxon>
        <taxon>Gammaproteobacteria</taxon>
        <taxon>Lysobacterales</taxon>
        <taxon>Lysobacteraceae</taxon>
        <taxon>Stenotrophomonas</taxon>
        <taxon>Stenotrophomonas maltophilia group</taxon>
    </lineage>
</organism>
<evidence type="ECO:0000313" key="1">
    <source>
        <dbReference type="EMBL" id="RTQ90893.1"/>
    </source>
</evidence>
<protein>
    <recommendedName>
        <fullName evidence="3">Rha family transcriptional regulator</fullName>
    </recommendedName>
</protein>
<dbReference type="RefSeq" id="WP_126928248.1">
    <property type="nucleotide sequence ID" value="NZ_RXLZ01000010.1"/>
</dbReference>
<dbReference type="InterPro" id="IPR014054">
    <property type="entry name" value="Phage_regulatory_Rha"/>
</dbReference>
<sequence>MTATDQLPIPVVRVSPTGSAFTTSTDVAAFFDKRHSHVLRAIEGLLCDLREHIHWPEKADVGDQWEDQEHQPNFGLMFPEELFEAAEVEVRLGNGAIRRDPIYNLSRDGFALLAMGFTGKQALAFKLAYISAFNAMEARLRQPYVAPLAEDLEFARGLRVKDKLMLHEQAYKASRALSTATNEDERRQAYWQLYQVNTTLGVPMPTMEALGVEPLATSNRLPQPR</sequence>
<dbReference type="Pfam" id="PF09669">
    <property type="entry name" value="Phage_pRha"/>
    <property type="match status" value="1"/>
</dbReference>